<evidence type="ECO:0000313" key="3">
    <source>
        <dbReference type="Proteomes" id="UP001595884"/>
    </source>
</evidence>
<accession>A0ABV9MS79</accession>
<dbReference type="RefSeq" id="WP_346058917.1">
    <property type="nucleotide sequence ID" value="NZ_BAAAVQ010000015.1"/>
</dbReference>
<reference evidence="3" key="1">
    <citation type="journal article" date="2019" name="Int. J. Syst. Evol. Microbiol.">
        <title>The Global Catalogue of Microorganisms (GCM) 10K type strain sequencing project: providing services to taxonomists for standard genome sequencing and annotation.</title>
        <authorList>
            <consortium name="The Broad Institute Genomics Platform"/>
            <consortium name="The Broad Institute Genome Sequencing Center for Infectious Disease"/>
            <person name="Wu L."/>
            <person name="Ma J."/>
        </authorList>
    </citation>
    <scope>NUCLEOTIDE SEQUENCE [LARGE SCALE GENOMIC DNA]</scope>
    <source>
        <strain evidence="3">CGMCC 1.12849</strain>
    </source>
</reference>
<keyword evidence="3" id="KW-1185">Reference proteome</keyword>
<gene>
    <name evidence="2" type="ORF">ACFO7V_17990</name>
</gene>
<evidence type="ECO:0000256" key="1">
    <source>
        <dbReference type="SAM" id="SignalP"/>
    </source>
</evidence>
<evidence type="ECO:0008006" key="4">
    <source>
        <dbReference type="Google" id="ProtNLM"/>
    </source>
</evidence>
<comment type="caution">
    <text evidence="2">The sequence shown here is derived from an EMBL/GenBank/DDBJ whole genome shotgun (WGS) entry which is preliminary data.</text>
</comment>
<dbReference type="Proteomes" id="UP001595884">
    <property type="component" value="Unassembled WGS sequence"/>
</dbReference>
<proteinExistence type="predicted"/>
<dbReference type="PROSITE" id="PS51257">
    <property type="entry name" value="PROKAR_LIPOPROTEIN"/>
    <property type="match status" value="1"/>
</dbReference>
<protein>
    <recommendedName>
        <fullName evidence="4">Secreted protein</fullName>
    </recommendedName>
</protein>
<dbReference type="EMBL" id="JBHSHE010000090">
    <property type="protein sequence ID" value="MFC4718016.1"/>
    <property type="molecule type" value="Genomic_DNA"/>
</dbReference>
<organism evidence="2 3">
    <name type="scientific">Glutamicibacter bergerei</name>
    <dbReference type="NCBI Taxonomy" id="256702"/>
    <lineage>
        <taxon>Bacteria</taxon>
        <taxon>Bacillati</taxon>
        <taxon>Actinomycetota</taxon>
        <taxon>Actinomycetes</taxon>
        <taxon>Micrococcales</taxon>
        <taxon>Micrococcaceae</taxon>
        <taxon>Glutamicibacter</taxon>
    </lineage>
</organism>
<sequence>MNKVLKLVAATASAVGLLAGGALVAAPVANAATACSANRVLVDDRGWLPDSHKATGRCSKIDGNKKVRISLDRIADFDYHTSWFTRTNTTYSTNQSTLTRGAYYTVRNV</sequence>
<feature type="chain" id="PRO_5046242022" description="Secreted protein" evidence="1">
    <location>
        <begin position="32"/>
        <end position="109"/>
    </location>
</feature>
<name>A0ABV9MS79_9MICC</name>
<feature type="signal peptide" evidence="1">
    <location>
        <begin position="1"/>
        <end position="31"/>
    </location>
</feature>
<keyword evidence="1" id="KW-0732">Signal</keyword>
<evidence type="ECO:0000313" key="2">
    <source>
        <dbReference type="EMBL" id="MFC4718016.1"/>
    </source>
</evidence>